<dbReference type="AlphaFoldDB" id="A0A6M4JF28"/>
<feature type="binding site" evidence="4">
    <location>
        <position position="65"/>
    </location>
    <ligand>
        <name>a divalent metal cation</name>
        <dbReference type="ChEBI" id="CHEBI:60240"/>
        <label>1</label>
    </ligand>
</feature>
<feature type="binding site" evidence="4">
    <location>
        <position position="220"/>
    </location>
    <ligand>
        <name>a divalent metal cation</name>
        <dbReference type="ChEBI" id="CHEBI:60240"/>
        <label>1</label>
    </ligand>
</feature>
<dbReference type="InterPro" id="IPR036069">
    <property type="entry name" value="DUF34/NIF3_sf"/>
</dbReference>
<feature type="binding site" evidence="4">
    <location>
        <position position="223"/>
    </location>
    <ligand>
        <name>a divalent metal cation</name>
        <dbReference type="ChEBI" id="CHEBI:60240"/>
        <label>1</label>
    </ligand>
</feature>
<proteinExistence type="inferred from homology"/>
<dbReference type="FunFam" id="3.40.1390.30:FF:000001">
    <property type="entry name" value="GTP cyclohydrolase 1 type 2"/>
    <property type="match status" value="1"/>
</dbReference>
<dbReference type="Gene3D" id="3.40.1390.30">
    <property type="entry name" value="NIF3 (NGG1p interacting factor 3)-like"/>
    <property type="match status" value="2"/>
</dbReference>
<dbReference type="GO" id="GO:0046872">
    <property type="term" value="F:metal ion binding"/>
    <property type="evidence" value="ECO:0007669"/>
    <property type="project" value="UniProtKB-KW"/>
</dbReference>
<dbReference type="GO" id="GO:0005737">
    <property type="term" value="C:cytoplasm"/>
    <property type="evidence" value="ECO:0007669"/>
    <property type="project" value="TreeGrafter"/>
</dbReference>
<feature type="binding site" evidence="4">
    <location>
        <position position="106"/>
    </location>
    <ligand>
        <name>a divalent metal cation</name>
        <dbReference type="ChEBI" id="CHEBI:60240"/>
        <label>1</label>
    </ligand>
</feature>
<dbReference type="PANTHER" id="PTHR13799:SF14">
    <property type="entry name" value="GTP CYCLOHYDROLASE 1 TYPE 2 HOMOLOG"/>
    <property type="match status" value="1"/>
</dbReference>
<feature type="binding site" evidence="4">
    <location>
        <position position="66"/>
    </location>
    <ligand>
        <name>a divalent metal cation</name>
        <dbReference type="ChEBI" id="CHEBI:60240"/>
        <label>1</label>
    </ligand>
</feature>
<dbReference type="InterPro" id="IPR002678">
    <property type="entry name" value="DUF34/NIF3"/>
</dbReference>
<dbReference type="SUPFAM" id="SSF102705">
    <property type="entry name" value="NIF3 (NGG1p interacting factor 3)-like"/>
    <property type="match status" value="1"/>
</dbReference>
<evidence type="ECO:0000313" key="6">
    <source>
        <dbReference type="Proteomes" id="UP000500686"/>
    </source>
</evidence>
<dbReference type="Proteomes" id="UP000500686">
    <property type="component" value="Chromosome"/>
</dbReference>
<name>A0A6M4JF28_9MOLU</name>
<dbReference type="PANTHER" id="PTHR13799">
    <property type="entry name" value="NGG1 INTERACTING FACTOR 3"/>
    <property type="match status" value="1"/>
</dbReference>
<sequence>MQLRKITQYLLNNYPLEAAEIWDPTGFSVKFNLSEKITGVVVAIDLTTAVLNKALETNSNLILVHHPFKFMPTWKDEFLAAPYKKSMLEIIKKHRINVLAFHTNYDNNALGTSHQIGFRLGFSDHIDYHETYPCVLNASLSINELTNKLSNYLKLNNFRTNVSDLDRKYQKVAILSGSGPATLAHELSTKGIELILVSDIKWNEWLLYKEHNIDILELSHLDEQVFVSDITEQLQQKFTTIKVTPIYIGEPYKNI</sequence>
<protein>
    <recommendedName>
        <fullName evidence="2">GTP cyclohydrolase 1 type 2 homolog</fullName>
    </recommendedName>
</protein>
<evidence type="ECO:0000256" key="4">
    <source>
        <dbReference type="PIRSR" id="PIRSR602678-1"/>
    </source>
</evidence>
<evidence type="ECO:0000256" key="2">
    <source>
        <dbReference type="ARBA" id="ARBA00022112"/>
    </source>
</evidence>
<dbReference type="RefSeq" id="WP_171110885.1">
    <property type="nucleotide sequence ID" value="NZ_CP053096.1"/>
</dbReference>
<organism evidence="5 6">
    <name type="scientific">Mycoplasma miroungigenitalium</name>
    <dbReference type="NCBI Taxonomy" id="754515"/>
    <lineage>
        <taxon>Bacteria</taxon>
        <taxon>Bacillati</taxon>
        <taxon>Mycoplasmatota</taxon>
        <taxon>Mollicutes</taxon>
        <taxon>Mycoplasmataceae</taxon>
        <taxon>Mycoplasma</taxon>
    </lineage>
</organism>
<evidence type="ECO:0000256" key="1">
    <source>
        <dbReference type="ARBA" id="ARBA00006964"/>
    </source>
</evidence>
<comment type="similarity">
    <text evidence="1">Belongs to the GTP cyclohydrolase I type 2/NIF3 family.</text>
</comment>
<accession>A0A6M4JF28</accession>
<dbReference type="KEGG" id="mmir:HLA87_00500"/>
<dbReference type="EMBL" id="CP053096">
    <property type="protein sequence ID" value="QJR43291.1"/>
    <property type="molecule type" value="Genomic_DNA"/>
</dbReference>
<evidence type="ECO:0000313" key="5">
    <source>
        <dbReference type="EMBL" id="QJR43291.1"/>
    </source>
</evidence>
<keyword evidence="3 4" id="KW-0479">Metal-binding</keyword>
<dbReference type="Pfam" id="PF01784">
    <property type="entry name" value="DUF34_NIF3"/>
    <property type="match status" value="1"/>
</dbReference>
<keyword evidence="6" id="KW-1185">Reference proteome</keyword>
<gene>
    <name evidence="5" type="ORF">HLA87_00500</name>
</gene>
<reference evidence="5 6" key="1">
    <citation type="submission" date="2020-05" db="EMBL/GenBank/DDBJ databases">
        <title>Novel Mycoplasma species detected in Mirounga angustirostris (northern elephant seal) from the USA.</title>
        <authorList>
            <person name="Volokhov D.V."/>
        </authorList>
    </citation>
    <scope>NUCLEOTIDE SEQUENCE [LARGE SCALE GENOMIC DNA]</scope>
    <source>
        <strain evidence="5 6">Mirounga ES2806-GEN</strain>
    </source>
</reference>
<evidence type="ECO:0000256" key="3">
    <source>
        <dbReference type="ARBA" id="ARBA00022723"/>
    </source>
</evidence>